<dbReference type="Gene3D" id="1.20.120.450">
    <property type="entry name" value="dinb family like domain"/>
    <property type="match status" value="1"/>
</dbReference>
<sequence>MASYSFYDVTVPVLRNISKSAISFLTAAKEEISKNSSLPSEQELLDAKIGDMLPFRMQPILVASFPVGAINALQLNGSATTPALDPASFSSLDDIINFFKQMLTVYDAIDAKTYNESAEKSFQVSVGPKTLNASSLTSFIGDFVIPNSFFHLNAMYMLLRGKGFNLGKPSYIGAFMGETSQKDWAAMRASA</sequence>
<protein>
    <submittedName>
        <fullName evidence="1">Uncharacterized protein</fullName>
    </submittedName>
</protein>
<organism evidence="1 2">
    <name type="scientific">Exserohilum turcicum (strain 28A)</name>
    <name type="common">Northern leaf blight fungus</name>
    <name type="synonym">Setosphaeria turcica</name>
    <dbReference type="NCBI Taxonomy" id="671987"/>
    <lineage>
        <taxon>Eukaryota</taxon>
        <taxon>Fungi</taxon>
        <taxon>Dikarya</taxon>
        <taxon>Ascomycota</taxon>
        <taxon>Pezizomycotina</taxon>
        <taxon>Dothideomycetes</taxon>
        <taxon>Pleosporomycetidae</taxon>
        <taxon>Pleosporales</taxon>
        <taxon>Pleosporineae</taxon>
        <taxon>Pleosporaceae</taxon>
        <taxon>Exserohilum</taxon>
    </lineage>
</organism>
<dbReference type="RefSeq" id="XP_008026205.1">
    <property type="nucleotide sequence ID" value="XM_008028014.1"/>
</dbReference>
<name>R0KDI0_EXST2</name>
<gene>
    <name evidence="1" type="ORF">SETTUDRAFT_161427</name>
</gene>
<dbReference type="EMBL" id="KB908604">
    <property type="protein sequence ID" value="EOA86212.1"/>
    <property type="molecule type" value="Genomic_DNA"/>
</dbReference>
<dbReference type="InterPro" id="IPR018531">
    <property type="entry name" value="DUF1993"/>
</dbReference>
<evidence type="ECO:0000313" key="2">
    <source>
        <dbReference type="Proteomes" id="UP000016935"/>
    </source>
</evidence>
<evidence type="ECO:0000313" key="1">
    <source>
        <dbReference type="EMBL" id="EOA86212.1"/>
    </source>
</evidence>
<dbReference type="Proteomes" id="UP000016935">
    <property type="component" value="Unassembled WGS sequence"/>
</dbReference>
<dbReference type="SUPFAM" id="SSF109854">
    <property type="entry name" value="DinB/YfiT-like putative metalloenzymes"/>
    <property type="match status" value="1"/>
</dbReference>
<keyword evidence="2" id="KW-1185">Reference proteome</keyword>
<dbReference type="STRING" id="671987.R0KDI0"/>
<dbReference type="GeneID" id="19398153"/>
<dbReference type="InterPro" id="IPR034660">
    <property type="entry name" value="DinB/YfiT-like"/>
</dbReference>
<dbReference type="AlphaFoldDB" id="R0KDI0"/>
<dbReference type="Pfam" id="PF09351">
    <property type="entry name" value="DUF1993"/>
    <property type="match status" value="1"/>
</dbReference>
<dbReference type="PANTHER" id="PTHR36922">
    <property type="entry name" value="BLL2446 PROTEIN"/>
    <property type="match status" value="1"/>
</dbReference>
<dbReference type="eggNOG" id="ENOG502RAAQ">
    <property type="taxonomic scope" value="Eukaryota"/>
</dbReference>
<reference evidence="1 2" key="1">
    <citation type="journal article" date="2012" name="PLoS Pathog.">
        <title>Diverse lifestyles and strategies of plant pathogenesis encoded in the genomes of eighteen Dothideomycetes fungi.</title>
        <authorList>
            <person name="Ohm R.A."/>
            <person name="Feau N."/>
            <person name="Henrissat B."/>
            <person name="Schoch C.L."/>
            <person name="Horwitz B.A."/>
            <person name="Barry K.W."/>
            <person name="Condon B.J."/>
            <person name="Copeland A.C."/>
            <person name="Dhillon B."/>
            <person name="Glaser F."/>
            <person name="Hesse C.N."/>
            <person name="Kosti I."/>
            <person name="LaButti K."/>
            <person name="Lindquist E.A."/>
            <person name="Lucas S."/>
            <person name="Salamov A.A."/>
            <person name="Bradshaw R.E."/>
            <person name="Ciuffetti L."/>
            <person name="Hamelin R.C."/>
            <person name="Kema G.H.J."/>
            <person name="Lawrence C."/>
            <person name="Scott J.A."/>
            <person name="Spatafora J.W."/>
            <person name="Turgeon B.G."/>
            <person name="de Wit P.J.G.M."/>
            <person name="Zhong S."/>
            <person name="Goodwin S.B."/>
            <person name="Grigoriev I.V."/>
        </authorList>
    </citation>
    <scope>NUCLEOTIDE SEQUENCE [LARGE SCALE GENOMIC DNA]</scope>
    <source>
        <strain evidence="2">28A</strain>
    </source>
</reference>
<dbReference type="HOGENOM" id="CLU_090929_1_0_1"/>
<dbReference type="OrthoDB" id="3724345at2759"/>
<proteinExistence type="predicted"/>
<accession>R0KDI0</accession>
<dbReference type="PANTHER" id="PTHR36922:SF1">
    <property type="entry name" value="DUF1993 DOMAIN-CONTAINING PROTEIN"/>
    <property type="match status" value="1"/>
</dbReference>
<reference evidence="1 2" key="2">
    <citation type="journal article" date="2013" name="PLoS Genet.">
        <title>Comparative genome structure, secondary metabolite, and effector coding capacity across Cochliobolus pathogens.</title>
        <authorList>
            <person name="Condon B.J."/>
            <person name="Leng Y."/>
            <person name="Wu D."/>
            <person name="Bushley K.E."/>
            <person name="Ohm R.A."/>
            <person name="Otillar R."/>
            <person name="Martin J."/>
            <person name="Schackwitz W."/>
            <person name="Grimwood J."/>
            <person name="MohdZainudin N."/>
            <person name="Xue C."/>
            <person name="Wang R."/>
            <person name="Manning V.A."/>
            <person name="Dhillon B."/>
            <person name="Tu Z.J."/>
            <person name="Steffenson B.J."/>
            <person name="Salamov A."/>
            <person name="Sun H."/>
            <person name="Lowry S."/>
            <person name="LaButti K."/>
            <person name="Han J."/>
            <person name="Copeland A."/>
            <person name="Lindquist E."/>
            <person name="Barry K."/>
            <person name="Schmutz J."/>
            <person name="Baker S.E."/>
            <person name="Ciuffetti L.M."/>
            <person name="Grigoriev I.V."/>
            <person name="Zhong S."/>
            <person name="Turgeon B.G."/>
        </authorList>
    </citation>
    <scope>NUCLEOTIDE SEQUENCE [LARGE SCALE GENOMIC DNA]</scope>
    <source>
        <strain evidence="2">28A</strain>
    </source>
</reference>